<organism evidence="2 3">
    <name type="scientific">Plasmopara halstedii</name>
    <name type="common">Downy mildew of sunflower</name>
    <dbReference type="NCBI Taxonomy" id="4781"/>
    <lineage>
        <taxon>Eukaryota</taxon>
        <taxon>Sar</taxon>
        <taxon>Stramenopiles</taxon>
        <taxon>Oomycota</taxon>
        <taxon>Peronosporomycetes</taxon>
        <taxon>Peronosporales</taxon>
        <taxon>Peronosporaceae</taxon>
        <taxon>Plasmopara</taxon>
    </lineage>
</organism>
<protein>
    <submittedName>
        <fullName evidence="2">Uncharacterized protein</fullName>
    </submittedName>
</protein>
<feature type="region of interest" description="Disordered" evidence="1">
    <location>
        <begin position="1"/>
        <end position="26"/>
    </location>
</feature>
<evidence type="ECO:0000256" key="1">
    <source>
        <dbReference type="SAM" id="MobiDB-lite"/>
    </source>
</evidence>
<dbReference type="GeneID" id="36407441"/>
<proteinExistence type="predicted"/>
<dbReference type="EMBL" id="CCYD01000610">
    <property type="protein sequence ID" value="CEG42080.1"/>
    <property type="molecule type" value="Genomic_DNA"/>
</dbReference>
<sequence>MSSPRGCKSPLTLSARSEHDSRQDFTRKASATVAGMRLIGLDSSKILSKALYTLPEDYARQREYVY</sequence>
<evidence type="ECO:0000313" key="3">
    <source>
        <dbReference type="Proteomes" id="UP000054928"/>
    </source>
</evidence>
<dbReference type="RefSeq" id="XP_024578449.1">
    <property type="nucleotide sequence ID" value="XM_024727921.1"/>
</dbReference>
<dbReference type="Proteomes" id="UP000054928">
    <property type="component" value="Unassembled WGS sequence"/>
</dbReference>
<reference evidence="3" key="1">
    <citation type="submission" date="2014-09" db="EMBL/GenBank/DDBJ databases">
        <authorList>
            <person name="Sharma Rahul"/>
            <person name="Thines Marco"/>
        </authorList>
    </citation>
    <scope>NUCLEOTIDE SEQUENCE [LARGE SCALE GENOMIC DNA]</scope>
</reference>
<evidence type="ECO:0000313" key="2">
    <source>
        <dbReference type="EMBL" id="CEG42080.1"/>
    </source>
</evidence>
<feature type="compositionally biased region" description="Basic and acidic residues" evidence="1">
    <location>
        <begin position="16"/>
        <end position="26"/>
    </location>
</feature>
<dbReference type="AlphaFoldDB" id="A0A0P1ALS3"/>
<accession>A0A0P1ALS3</accession>
<keyword evidence="3" id="KW-1185">Reference proteome</keyword>
<name>A0A0P1ALS3_PLAHL</name>